<evidence type="ECO:0000313" key="5">
    <source>
        <dbReference type="EMBL" id="TSE06066.1"/>
    </source>
</evidence>
<name>A0A554VFN1_9FLAO</name>
<protein>
    <submittedName>
        <fullName evidence="5">OmpH family outer membrane protein</fullName>
    </submittedName>
</protein>
<dbReference type="GO" id="GO:0005829">
    <property type="term" value="C:cytosol"/>
    <property type="evidence" value="ECO:0007669"/>
    <property type="project" value="TreeGrafter"/>
</dbReference>
<organism evidence="5 6">
    <name type="scientific">Aquimarina algiphila</name>
    <dbReference type="NCBI Taxonomy" id="2047982"/>
    <lineage>
        <taxon>Bacteria</taxon>
        <taxon>Pseudomonadati</taxon>
        <taxon>Bacteroidota</taxon>
        <taxon>Flavobacteriia</taxon>
        <taxon>Flavobacteriales</taxon>
        <taxon>Flavobacteriaceae</taxon>
        <taxon>Aquimarina</taxon>
    </lineage>
</organism>
<evidence type="ECO:0000313" key="6">
    <source>
        <dbReference type="Proteomes" id="UP000318833"/>
    </source>
</evidence>
<proteinExistence type="inferred from homology"/>
<dbReference type="SUPFAM" id="SSF111384">
    <property type="entry name" value="OmpH-like"/>
    <property type="match status" value="1"/>
</dbReference>
<accession>A0A554VFN1</accession>
<evidence type="ECO:0000256" key="4">
    <source>
        <dbReference type="SAM" id="SignalP"/>
    </source>
</evidence>
<evidence type="ECO:0000256" key="2">
    <source>
        <dbReference type="ARBA" id="ARBA00022729"/>
    </source>
</evidence>
<reference evidence="5 6" key="1">
    <citation type="submission" date="2019-07" db="EMBL/GenBank/DDBJ databases">
        <title>The draft genome sequence of Aquimarina algiphila M91.</title>
        <authorList>
            <person name="Meng X."/>
        </authorList>
    </citation>
    <scope>NUCLEOTIDE SEQUENCE [LARGE SCALE GENOMIC DNA]</scope>
    <source>
        <strain evidence="5 6">M91</strain>
    </source>
</reference>
<comment type="similarity">
    <text evidence="1">Belongs to the Skp family.</text>
</comment>
<comment type="caution">
    <text evidence="5">The sequence shown here is derived from an EMBL/GenBank/DDBJ whole genome shotgun (WGS) entry which is preliminary data.</text>
</comment>
<gene>
    <name evidence="5" type="ORF">FOF46_20670</name>
</gene>
<dbReference type="Gene3D" id="3.30.910.20">
    <property type="entry name" value="Skp domain"/>
    <property type="match status" value="1"/>
</dbReference>
<dbReference type="GO" id="GO:0051082">
    <property type="term" value="F:unfolded protein binding"/>
    <property type="evidence" value="ECO:0007669"/>
    <property type="project" value="InterPro"/>
</dbReference>
<dbReference type="OrthoDB" id="1493480at2"/>
<dbReference type="PANTHER" id="PTHR35089">
    <property type="entry name" value="CHAPERONE PROTEIN SKP"/>
    <property type="match status" value="1"/>
</dbReference>
<feature type="signal peptide" evidence="4">
    <location>
        <begin position="1"/>
        <end position="21"/>
    </location>
</feature>
<dbReference type="PANTHER" id="PTHR35089:SF1">
    <property type="entry name" value="CHAPERONE PROTEIN SKP"/>
    <property type="match status" value="1"/>
</dbReference>
<keyword evidence="2 4" id="KW-0732">Signal</keyword>
<dbReference type="RefSeq" id="WP_109438066.1">
    <property type="nucleotide sequence ID" value="NZ_CANLFO010000002.1"/>
</dbReference>
<evidence type="ECO:0000256" key="1">
    <source>
        <dbReference type="ARBA" id="ARBA00009091"/>
    </source>
</evidence>
<dbReference type="EMBL" id="VLNR01000050">
    <property type="protein sequence ID" value="TSE06066.1"/>
    <property type="molecule type" value="Genomic_DNA"/>
</dbReference>
<dbReference type="AlphaFoldDB" id="A0A554VFN1"/>
<feature type="chain" id="PRO_5022198611" evidence="4">
    <location>
        <begin position="22"/>
        <end position="172"/>
    </location>
</feature>
<evidence type="ECO:0000256" key="3">
    <source>
        <dbReference type="SAM" id="Coils"/>
    </source>
</evidence>
<sequence>MKKVITLILVLVASFQINAQAKTGTIDSEYILSQMPELTKVQEDLKAYNGKIEAELKLKIDEYQAKVKDYQEKVASFTEPMKKTKQDEIITLENDIAKIRQNGAKLVQLEQNRLLQPLYEKIGKALEEIAKAEKYTQVFTITSSGLAYIDSNYDLTKKVMTKLGIKIEEAKK</sequence>
<dbReference type="Pfam" id="PF03938">
    <property type="entry name" value="OmpH"/>
    <property type="match status" value="1"/>
</dbReference>
<keyword evidence="6" id="KW-1185">Reference proteome</keyword>
<dbReference type="Proteomes" id="UP000318833">
    <property type="component" value="Unassembled WGS sequence"/>
</dbReference>
<feature type="coiled-coil region" evidence="3">
    <location>
        <begin position="53"/>
        <end position="102"/>
    </location>
</feature>
<dbReference type="InterPro" id="IPR005632">
    <property type="entry name" value="Chaperone_Skp"/>
</dbReference>
<dbReference type="InterPro" id="IPR024930">
    <property type="entry name" value="Skp_dom_sf"/>
</dbReference>
<dbReference type="GO" id="GO:0050821">
    <property type="term" value="P:protein stabilization"/>
    <property type="evidence" value="ECO:0007669"/>
    <property type="project" value="TreeGrafter"/>
</dbReference>
<dbReference type="SMART" id="SM00935">
    <property type="entry name" value="OmpH"/>
    <property type="match status" value="1"/>
</dbReference>
<keyword evidence="3" id="KW-0175">Coiled coil</keyword>